<feature type="signal peptide" evidence="1">
    <location>
        <begin position="1"/>
        <end position="19"/>
    </location>
</feature>
<gene>
    <name evidence="2" type="ORF">GWI30_18405</name>
</gene>
<dbReference type="RefSeq" id="WP_041204996.1">
    <property type="nucleotide sequence ID" value="NZ_CAAKNK010000406.1"/>
</dbReference>
<sequence>MHRLLLLLLTLSLSSSPMAATRFTLLSPENEQDARMDYYREAMRLALEKTRQQYGDYELHDSLKMNKARMRLEVQKPGKNALFIIDNWPQKTPHQEVSRIPFPIDLGILGYRVCFVGADRAEALAGVRTLAQLQAFSQGSGKGWQDADILRHNGFQVQEVDNYESLFRMVARGRVDLFCRGANEILAEWETHHPRLPTLTVDRHVILFYPLIHAFYSHVTYHKERERIQLGLRLAWQDGSLQRLWRQHFQPSLVFTQLASRQLFRLSNPQLPAEGSDYRSYLYDPARDAFGIPPHDKTGKVGK</sequence>
<evidence type="ECO:0008006" key="4">
    <source>
        <dbReference type="Google" id="ProtNLM"/>
    </source>
</evidence>
<dbReference type="AlphaFoldDB" id="A0AAE6SLB0"/>
<organism evidence="2 3">
    <name type="scientific">Aeromonas media</name>
    <dbReference type="NCBI Taxonomy" id="651"/>
    <lineage>
        <taxon>Bacteria</taxon>
        <taxon>Pseudomonadati</taxon>
        <taxon>Pseudomonadota</taxon>
        <taxon>Gammaproteobacteria</taxon>
        <taxon>Aeromonadales</taxon>
        <taxon>Aeromonadaceae</taxon>
        <taxon>Aeromonas</taxon>
    </lineage>
</organism>
<dbReference type="Proteomes" id="UP000463871">
    <property type="component" value="Chromosome"/>
</dbReference>
<protein>
    <recommendedName>
        <fullName evidence="4">Solute-binding protein family 3/N-terminal domain-containing protein</fullName>
    </recommendedName>
</protein>
<name>A0AAE6SLB0_AERME</name>
<feature type="chain" id="PRO_5042291413" description="Solute-binding protein family 3/N-terminal domain-containing protein" evidence="1">
    <location>
        <begin position="20"/>
        <end position="303"/>
    </location>
</feature>
<evidence type="ECO:0000256" key="1">
    <source>
        <dbReference type="SAM" id="SignalP"/>
    </source>
</evidence>
<evidence type="ECO:0000313" key="3">
    <source>
        <dbReference type="Proteomes" id="UP000463871"/>
    </source>
</evidence>
<proteinExistence type="predicted"/>
<dbReference type="SUPFAM" id="SSF53850">
    <property type="entry name" value="Periplasmic binding protein-like II"/>
    <property type="match status" value="1"/>
</dbReference>
<accession>A0AAE6SLB0</accession>
<reference evidence="2 3" key="1">
    <citation type="submission" date="2020-01" db="EMBL/GenBank/DDBJ databases">
        <title>Complete genome of Aeromonas media MC64.</title>
        <authorList>
            <person name="Cao G."/>
            <person name="Fu J."/>
            <person name="Zhong C."/>
        </authorList>
    </citation>
    <scope>NUCLEOTIDE SEQUENCE [LARGE SCALE GENOMIC DNA]</scope>
    <source>
        <strain evidence="2 3">MC64</strain>
    </source>
</reference>
<evidence type="ECO:0000313" key="2">
    <source>
        <dbReference type="EMBL" id="QHQ52625.1"/>
    </source>
</evidence>
<keyword evidence="1" id="KW-0732">Signal</keyword>
<dbReference type="EMBL" id="CP047962">
    <property type="protein sequence ID" value="QHQ52625.1"/>
    <property type="molecule type" value="Genomic_DNA"/>
</dbReference>